<protein>
    <submittedName>
        <fullName evidence="1">Uncharacterized protein</fullName>
    </submittedName>
</protein>
<comment type="caution">
    <text evidence="1">The sequence shown here is derived from an EMBL/GenBank/DDBJ whole genome shotgun (WGS) entry which is preliminary data.</text>
</comment>
<accession>A0ABR0Q379</accession>
<organism evidence="1 2">
    <name type="scientific">Gossypium arboreum</name>
    <name type="common">Tree cotton</name>
    <name type="synonym">Gossypium nanking</name>
    <dbReference type="NCBI Taxonomy" id="29729"/>
    <lineage>
        <taxon>Eukaryota</taxon>
        <taxon>Viridiplantae</taxon>
        <taxon>Streptophyta</taxon>
        <taxon>Embryophyta</taxon>
        <taxon>Tracheophyta</taxon>
        <taxon>Spermatophyta</taxon>
        <taxon>Magnoliopsida</taxon>
        <taxon>eudicotyledons</taxon>
        <taxon>Gunneridae</taxon>
        <taxon>Pentapetalae</taxon>
        <taxon>rosids</taxon>
        <taxon>malvids</taxon>
        <taxon>Malvales</taxon>
        <taxon>Malvaceae</taxon>
        <taxon>Malvoideae</taxon>
        <taxon>Gossypium</taxon>
    </lineage>
</organism>
<dbReference type="Pfam" id="PF14223">
    <property type="entry name" value="Retrotran_gag_2"/>
    <property type="match status" value="1"/>
</dbReference>
<name>A0ABR0Q379_GOSAR</name>
<sequence length="121" mass="13988">MIIVLRCEKLKAILDTKCPLATQAEARKFWEEFDKIAYCYMLASMTNTLYKQLESCKTAKVILDKLEDMFGGQATLARQYDIINLMNVQKKPDTLDKYHMITLVGYFVEAAEYEANLDQNT</sequence>
<keyword evidence="2" id="KW-1185">Reference proteome</keyword>
<dbReference type="Proteomes" id="UP001358586">
    <property type="component" value="Chromosome 5"/>
</dbReference>
<proteinExistence type="predicted"/>
<dbReference type="EMBL" id="JARKNE010000005">
    <property type="protein sequence ID" value="KAK5833497.1"/>
    <property type="molecule type" value="Genomic_DNA"/>
</dbReference>
<gene>
    <name evidence="1" type="ORF">PVK06_017340</name>
</gene>
<reference evidence="1 2" key="1">
    <citation type="submission" date="2023-03" db="EMBL/GenBank/DDBJ databases">
        <title>WGS of Gossypium arboreum.</title>
        <authorList>
            <person name="Yu D."/>
        </authorList>
    </citation>
    <scope>NUCLEOTIDE SEQUENCE [LARGE SCALE GENOMIC DNA]</scope>
    <source>
        <tissue evidence="1">Leaf</tissue>
    </source>
</reference>
<evidence type="ECO:0000313" key="2">
    <source>
        <dbReference type="Proteomes" id="UP001358586"/>
    </source>
</evidence>
<evidence type="ECO:0000313" key="1">
    <source>
        <dbReference type="EMBL" id="KAK5833497.1"/>
    </source>
</evidence>